<protein>
    <submittedName>
        <fullName evidence="1">Unnamed protein product</fullName>
    </submittedName>
</protein>
<evidence type="ECO:0000313" key="1">
    <source>
        <dbReference type="EMBL" id="GMF49529.1"/>
    </source>
</evidence>
<dbReference type="AlphaFoldDB" id="A0A9W6XXR5"/>
<comment type="caution">
    <text evidence="1">The sequence shown here is derived from an EMBL/GenBank/DDBJ whole genome shotgun (WGS) entry which is preliminary data.</text>
</comment>
<keyword evidence="2" id="KW-1185">Reference proteome</keyword>
<dbReference type="Proteomes" id="UP001165083">
    <property type="component" value="Unassembled WGS sequence"/>
</dbReference>
<accession>A0A9W6XXR5</accession>
<name>A0A9W6XXR5_9STRA</name>
<evidence type="ECO:0000313" key="2">
    <source>
        <dbReference type="Proteomes" id="UP001165083"/>
    </source>
</evidence>
<reference evidence="1" key="1">
    <citation type="submission" date="2023-04" db="EMBL/GenBank/DDBJ databases">
        <title>Phytophthora lilii NBRC 32176.</title>
        <authorList>
            <person name="Ichikawa N."/>
            <person name="Sato H."/>
            <person name="Tonouchi N."/>
        </authorList>
    </citation>
    <scope>NUCLEOTIDE SEQUENCE</scope>
    <source>
        <strain evidence="1">NBRC 32176</strain>
    </source>
</reference>
<sequence length="94" mass="9651">MTVTTDPDVDTVLVLLMPVADDNAVDATVKSLGNVTFTKLPTGRPTALVNDTVAFPATPAFRLSGATAADVSVALCKRIPGTAMSDSKTVSLES</sequence>
<gene>
    <name evidence="1" type="ORF">Plil01_001711500</name>
</gene>
<organism evidence="1 2">
    <name type="scientific">Phytophthora lilii</name>
    <dbReference type="NCBI Taxonomy" id="2077276"/>
    <lineage>
        <taxon>Eukaryota</taxon>
        <taxon>Sar</taxon>
        <taxon>Stramenopiles</taxon>
        <taxon>Oomycota</taxon>
        <taxon>Peronosporomycetes</taxon>
        <taxon>Peronosporales</taxon>
        <taxon>Peronosporaceae</taxon>
        <taxon>Phytophthora</taxon>
    </lineage>
</organism>
<dbReference type="OrthoDB" id="10519796at2759"/>
<dbReference type="EMBL" id="BSXW01004706">
    <property type="protein sequence ID" value="GMF49529.1"/>
    <property type="molecule type" value="Genomic_DNA"/>
</dbReference>
<proteinExistence type="predicted"/>